<evidence type="ECO:0000259" key="2">
    <source>
        <dbReference type="SMART" id="SM00355"/>
    </source>
</evidence>
<feature type="region of interest" description="Disordered" evidence="1">
    <location>
        <begin position="257"/>
        <end position="283"/>
    </location>
</feature>
<dbReference type="InterPro" id="IPR013087">
    <property type="entry name" value="Znf_C2H2_type"/>
</dbReference>
<feature type="domain" description="C2H2-type" evidence="2">
    <location>
        <begin position="145"/>
        <end position="170"/>
    </location>
</feature>
<protein>
    <recommendedName>
        <fullName evidence="2">C2H2-type domain-containing protein</fullName>
    </recommendedName>
</protein>
<dbReference type="SMART" id="SM00355">
    <property type="entry name" value="ZnF_C2H2"/>
    <property type="match status" value="3"/>
</dbReference>
<keyword evidence="4" id="KW-1185">Reference proteome</keyword>
<comment type="caution">
    <text evidence="3">The sequence shown here is derived from an EMBL/GenBank/DDBJ whole genome shotgun (WGS) entry which is preliminary data.</text>
</comment>
<dbReference type="RefSeq" id="XP_056759306.1">
    <property type="nucleotide sequence ID" value="XM_056894311.1"/>
</dbReference>
<dbReference type="EMBL" id="JAQJAE010000001">
    <property type="protein sequence ID" value="KAJ5618139.1"/>
    <property type="molecule type" value="Genomic_DNA"/>
</dbReference>
<gene>
    <name evidence="3" type="ORF">N7537_003253</name>
</gene>
<feature type="domain" description="C2H2-type" evidence="2">
    <location>
        <begin position="177"/>
        <end position="202"/>
    </location>
</feature>
<reference evidence="3" key="2">
    <citation type="submission" date="2023-01" db="EMBL/GenBank/DDBJ databases">
        <authorList>
            <person name="Petersen C."/>
        </authorList>
    </citation>
    <scope>NUCLEOTIDE SEQUENCE</scope>
    <source>
        <strain evidence="3">IBT 12815</strain>
    </source>
</reference>
<accession>A0AAD6H9P4</accession>
<organism evidence="3 4">
    <name type="scientific">Penicillium hordei</name>
    <dbReference type="NCBI Taxonomy" id="40994"/>
    <lineage>
        <taxon>Eukaryota</taxon>
        <taxon>Fungi</taxon>
        <taxon>Dikarya</taxon>
        <taxon>Ascomycota</taxon>
        <taxon>Pezizomycotina</taxon>
        <taxon>Eurotiomycetes</taxon>
        <taxon>Eurotiomycetidae</taxon>
        <taxon>Eurotiales</taxon>
        <taxon>Aspergillaceae</taxon>
        <taxon>Penicillium</taxon>
    </lineage>
</organism>
<feature type="domain" description="C2H2-type" evidence="2">
    <location>
        <begin position="222"/>
        <end position="244"/>
    </location>
</feature>
<name>A0AAD6H9P4_9EURO</name>
<dbReference type="Proteomes" id="UP001213799">
    <property type="component" value="Unassembled WGS sequence"/>
</dbReference>
<evidence type="ECO:0000313" key="3">
    <source>
        <dbReference type="EMBL" id="KAJ5618139.1"/>
    </source>
</evidence>
<dbReference type="Gene3D" id="3.30.160.60">
    <property type="entry name" value="Classic Zinc Finger"/>
    <property type="match status" value="1"/>
</dbReference>
<proteinExistence type="predicted"/>
<reference evidence="3" key="1">
    <citation type="journal article" date="2023" name="IMA Fungus">
        <title>Comparative genomic study of the Penicillium genus elucidates a diverse pangenome and 15 lateral gene transfer events.</title>
        <authorList>
            <person name="Petersen C."/>
            <person name="Sorensen T."/>
            <person name="Nielsen M.R."/>
            <person name="Sondergaard T.E."/>
            <person name="Sorensen J.L."/>
            <person name="Fitzpatrick D.A."/>
            <person name="Frisvad J.C."/>
            <person name="Nielsen K.L."/>
        </authorList>
    </citation>
    <scope>NUCLEOTIDE SEQUENCE</scope>
    <source>
        <strain evidence="3">IBT 12815</strain>
    </source>
</reference>
<evidence type="ECO:0000256" key="1">
    <source>
        <dbReference type="SAM" id="MobiDB-lite"/>
    </source>
</evidence>
<evidence type="ECO:0000313" key="4">
    <source>
        <dbReference type="Proteomes" id="UP001213799"/>
    </source>
</evidence>
<sequence>MTSNNEIFANGYPFYITPDPSSAQRADDQPTNWSVDSALDLVDSRPGVIDLDGIMTRCIPDDSFAQHLDLGWIVDDLTEIEQLADAASNRISSLNHAQLLKVKSQLEDVQKKVDMRLQETFPPIHKLQPTPMASVDPTPAALDGFCCPICGINVKSKKLSTFERHLTSEHSVKRWEYRCPEPNCTATAPEHGEMKNHLRNVHEQSPISHQVVDYGVQFACPPFCNICSQATPRWVDFWKHAKNHYWMPLTKNHFSDEDKTVSTTRSGVQYGQKRKHEDENTHTLREEKHSRMDTANAILLHGVDTALDQPFTPSETRPHDPMVHQPKQLSLSQGSVSSVEHSIATNITAPESEEDSIDAGLAETKNMDHILDAARYFSELDELELQTAQMMDMKNGPSIKLESLHDCIECLENWQAALGYLQSEGFCGTSISILIEDQDRDGVASAVHISLSHVSALFRTILLPSNEDASKGLIENWMQTLLNVDENALSDFDSVQMLRFLCTILSTGIVSFSGSHVCRFDINLWDKEMEEIPIGFEGYVFKPRKLACLEDFIGGPAWVLGKASVPSEALKMSLTVQDLQELWGPVSLVQEIPEYLFNEMPYEAILVSSTSRILIGTSTDVGAGLVINGKCKSSISLIGQQIASRLQYPGTSRSRYVSDGYDVQLVGGQYVTAGLMKKYKRIPKRTLKAMLIADSTKPDTRLVPLLNLRVGLEVSACTGNAQRVTLWDALRFSQTTTHSTDDTIYCAHKVGDKDCISLCWSRWQSLDEIDSLDHMPGQNKLLTGAEARRVIINSILALEHSGVDSAGNLQVSWPFNNSPLNLSVSPSTPKESHNWLRVVKDTRDTSSFAVFSQRCLEFPEKGIMRSCSAPCKEGHSKPLQTTLLTRILTTTEQGSVSGLLVGTKFLVGEAHLTVTKAVQDQLAIIAAVSMNPLSPLRYRLREILPDGRAFDFKEHIWPDITGGLSVPVFVC</sequence>
<dbReference type="GeneID" id="81584553"/>
<dbReference type="AlphaFoldDB" id="A0AAD6H9P4"/>